<evidence type="ECO:0000313" key="4">
    <source>
        <dbReference type="EMBL" id="KAK8096749.1"/>
    </source>
</evidence>
<dbReference type="GO" id="GO:0008270">
    <property type="term" value="F:zinc ion binding"/>
    <property type="evidence" value="ECO:0007669"/>
    <property type="project" value="UniProtKB-KW"/>
</dbReference>
<dbReference type="Proteomes" id="UP001392437">
    <property type="component" value="Unassembled WGS sequence"/>
</dbReference>
<dbReference type="AlphaFoldDB" id="A0AAW0QIR2"/>
<evidence type="ECO:0000256" key="2">
    <source>
        <dbReference type="SAM" id="MobiDB-lite"/>
    </source>
</evidence>
<evidence type="ECO:0000313" key="5">
    <source>
        <dbReference type="Proteomes" id="UP001392437"/>
    </source>
</evidence>
<comment type="caution">
    <text evidence="4">The sequence shown here is derived from an EMBL/GenBank/DDBJ whole genome shotgun (WGS) entry which is preliminary data.</text>
</comment>
<dbReference type="EMBL" id="JAQQWP010000010">
    <property type="protein sequence ID" value="KAK8096749.1"/>
    <property type="molecule type" value="Genomic_DNA"/>
</dbReference>
<gene>
    <name evidence="4" type="ORF">PG999_012693</name>
</gene>
<dbReference type="InterPro" id="IPR013087">
    <property type="entry name" value="Znf_C2H2_type"/>
</dbReference>
<keyword evidence="1" id="KW-0479">Metal-binding</keyword>
<keyword evidence="1" id="KW-0862">Zinc</keyword>
<feature type="domain" description="C2H2-type" evidence="3">
    <location>
        <begin position="225"/>
        <end position="255"/>
    </location>
</feature>
<protein>
    <recommendedName>
        <fullName evidence="3">C2H2-type domain-containing protein</fullName>
    </recommendedName>
</protein>
<accession>A0AAW0QIR2</accession>
<proteinExistence type="predicted"/>
<organism evidence="4 5">
    <name type="scientific">Apiospora kogelbergensis</name>
    <dbReference type="NCBI Taxonomy" id="1337665"/>
    <lineage>
        <taxon>Eukaryota</taxon>
        <taxon>Fungi</taxon>
        <taxon>Dikarya</taxon>
        <taxon>Ascomycota</taxon>
        <taxon>Pezizomycotina</taxon>
        <taxon>Sordariomycetes</taxon>
        <taxon>Xylariomycetidae</taxon>
        <taxon>Amphisphaeriales</taxon>
        <taxon>Apiosporaceae</taxon>
        <taxon>Apiospora</taxon>
    </lineage>
</organism>
<evidence type="ECO:0000259" key="3">
    <source>
        <dbReference type="PROSITE" id="PS50157"/>
    </source>
</evidence>
<keyword evidence="1" id="KW-0863">Zinc-finger</keyword>
<dbReference type="PROSITE" id="PS00028">
    <property type="entry name" value="ZINC_FINGER_C2H2_1"/>
    <property type="match status" value="1"/>
</dbReference>
<evidence type="ECO:0000256" key="1">
    <source>
        <dbReference type="PROSITE-ProRule" id="PRU00042"/>
    </source>
</evidence>
<dbReference type="PROSITE" id="PS50157">
    <property type="entry name" value="ZINC_FINGER_C2H2_2"/>
    <property type="match status" value="1"/>
</dbReference>
<feature type="region of interest" description="Disordered" evidence="2">
    <location>
        <begin position="64"/>
        <end position="83"/>
    </location>
</feature>
<keyword evidence="5" id="KW-1185">Reference proteome</keyword>
<name>A0AAW0QIR2_9PEZI</name>
<sequence>MESMESSFGKETPISGGFHDYDITWNNHFDGSVDRPNPHQPVGGEVESSTDCYWSFDQTSNGLQQPVQRSFGGFDPPAAINPNYEQDDLCQYLDLQESQSQSQSPVIIQGIEPNGHFTAPSGGLDNQAQGLFFTEDGQFDPTTYTHNPAWSQIPIATNGLYTNETESSYDIEQRRALLGILPGAQEHYEPSLAPSPGFGGATLVAGTNWQDPNPNTSGSPNLKKYQCQNSSCLQTFKLPKQLRNHESQMHPDEDTCLFRCKCDKKIFRKDNYLRHVERRREKQRCRDHEDVRSSFTCKCNQKREGLKEHIEHVKSCRFGYGDSGRPKKEKSG</sequence>
<reference evidence="4 5" key="1">
    <citation type="submission" date="2023-01" db="EMBL/GenBank/DDBJ databases">
        <title>Analysis of 21 Apiospora genomes using comparative genomics revels a genus with tremendous synthesis potential of carbohydrate active enzymes and secondary metabolites.</title>
        <authorList>
            <person name="Sorensen T."/>
        </authorList>
    </citation>
    <scope>NUCLEOTIDE SEQUENCE [LARGE SCALE GENOMIC DNA]</scope>
    <source>
        <strain evidence="4 5">CBS 117206</strain>
    </source>
</reference>